<keyword evidence="4" id="KW-1185">Reference proteome</keyword>
<feature type="region of interest" description="Disordered" evidence="1">
    <location>
        <begin position="1"/>
        <end position="51"/>
    </location>
</feature>
<feature type="domain" description="RNase H type-1" evidence="2">
    <location>
        <begin position="165"/>
        <end position="298"/>
    </location>
</feature>
<dbReference type="GO" id="GO:0003964">
    <property type="term" value="F:RNA-directed DNA polymerase activity"/>
    <property type="evidence" value="ECO:0007669"/>
    <property type="project" value="UniProtKB-KW"/>
</dbReference>
<evidence type="ECO:0000313" key="3">
    <source>
        <dbReference type="EMBL" id="OWY92085.1"/>
    </source>
</evidence>
<dbReference type="InterPro" id="IPR012337">
    <property type="entry name" value="RNaseH-like_sf"/>
</dbReference>
<dbReference type="PANTHER" id="PTHR46387">
    <property type="entry name" value="POLYNUCLEOTIDYL TRANSFERASE, RIBONUCLEASE H-LIKE SUPERFAMILY PROTEIN"/>
    <property type="match status" value="1"/>
</dbReference>
<keyword evidence="3" id="KW-0548">Nucleotidyltransferase</keyword>
<dbReference type="STRING" id="4795.A0A225UGB7"/>
<dbReference type="Proteomes" id="UP000198211">
    <property type="component" value="Unassembled WGS sequence"/>
</dbReference>
<name>A0A225UGB7_9STRA</name>
<dbReference type="PROSITE" id="PS50879">
    <property type="entry name" value="RNASE_H_1"/>
    <property type="match status" value="1"/>
</dbReference>
<feature type="region of interest" description="Disordered" evidence="1">
    <location>
        <begin position="323"/>
        <end position="365"/>
    </location>
</feature>
<dbReference type="SUPFAM" id="SSF53098">
    <property type="entry name" value="Ribonuclease H-like"/>
    <property type="match status" value="1"/>
</dbReference>
<dbReference type="Gene3D" id="3.30.420.10">
    <property type="entry name" value="Ribonuclease H-like superfamily/Ribonuclease H"/>
    <property type="match status" value="1"/>
</dbReference>
<accession>A0A225UGB7</accession>
<evidence type="ECO:0000256" key="1">
    <source>
        <dbReference type="SAM" id="MobiDB-lite"/>
    </source>
</evidence>
<dbReference type="OrthoDB" id="125513at2759"/>
<gene>
    <name evidence="3" type="ORF">PHMEG_00039055</name>
</gene>
<evidence type="ECO:0000313" key="4">
    <source>
        <dbReference type="Proteomes" id="UP000198211"/>
    </source>
</evidence>
<feature type="region of interest" description="Disordered" evidence="1">
    <location>
        <begin position="142"/>
        <end position="162"/>
    </location>
</feature>
<keyword evidence="3" id="KW-0695">RNA-directed DNA polymerase</keyword>
<protein>
    <submittedName>
        <fullName evidence="3">Reverse transcriptase</fullName>
    </submittedName>
</protein>
<evidence type="ECO:0000259" key="2">
    <source>
        <dbReference type="PROSITE" id="PS50879"/>
    </source>
</evidence>
<dbReference type="CDD" id="cd09279">
    <property type="entry name" value="RNase_HI_like"/>
    <property type="match status" value="1"/>
</dbReference>
<dbReference type="InterPro" id="IPR002156">
    <property type="entry name" value="RNaseH_domain"/>
</dbReference>
<feature type="compositionally biased region" description="Low complexity" evidence="1">
    <location>
        <begin position="7"/>
        <end position="16"/>
    </location>
</feature>
<dbReference type="EMBL" id="NBNE01018841">
    <property type="protein sequence ID" value="OWY92085.1"/>
    <property type="molecule type" value="Genomic_DNA"/>
</dbReference>
<feature type="non-terminal residue" evidence="3">
    <location>
        <position position="365"/>
    </location>
</feature>
<feature type="compositionally biased region" description="Basic and acidic residues" evidence="1">
    <location>
        <begin position="17"/>
        <end position="40"/>
    </location>
</feature>
<proteinExistence type="predicted"/>
<comment type="caution">
    <text evidence="3">The sequence shown here is derived from an EMBL/GenBank/DDBJ whole genome shotgun (WGS) entry which is preliminary data.</text>
</comment>
<dbReference type="Pfam" id="PF13456">
    <property type="entry name" value="RVT_3"/>
    <property type="match status" value="1"/>
</dbReference>
<dbReference type="InterPro" id="IPR036397">
    <property type="entry name" value="RNaseH_sf"/>
</dbReference>
<reference evidence="4" key="1">
    <citation type="submission" date="2017-03" db="EMBL/GenBank/DDBJ databases">
        <title>Phytopthora megakarya and P. palmivora, two closely related causual agents of cacao black pod achieved similar genome size and gene model numbers by different mechanisms.</title>
        <authorList>
            <person name="Ali S."/>
            <person name="Shao J."/>
            <person name="Larry D.J."/>
            <person name="Kronmiller B."/>
            <person name="Shen D."/>
            <person name="Strem M.D."/>
            <person name="Melnick R.L."/>
            <person name="Guiltinan M.J."/>
            <person name="Tyler B.M."/>
            <person name="Meinhardt L.W."/>
            <person name="Bailey B.A."/>
        </authorList>
    </citation>
    <scope>NUCLEOTIDE SEQUENCE [LARGE SCALE GENOMIC DNA]</scope>
    <source>
        <strain evidence="4">zdho120</strain>
    </source>
</reference>
<keyword evidence="3" id="KW-0808">Transferase</keyword>
<sequence>MTVQDELLLQQQQPQQPREKDAQWHQHQQHDVKQQQDESSRWGPPLPPTTIASRIADRLSELPAPRWGPLLPRDTVVSRIVERLEDVPAPRWGPPLPRRIVASRIAERLAPVTPPANSEVTAAEEDKVATPADVTLAYEDEESKECESPSMVTEETKDSEEPAATADEWLLKFDGGCRGAPGPGGAGAVLFNPSGAAAWSCSCYMPGNTETNNTAEYTALLLGARAAADHGATRLRVQGDSQLVIRQVKGIYGTKSTRLRNLRNATRAELTRVGQFTLHHIDRQDNAHADRLANRALDMKSTLVECADHPGRNACTTTLATAAEAAPPPTPPPVGAADVPMEDGADEERQADIDDGEVYAPMHFG</sequence>
<dbReference type="GO" id="GO:0004523">
    <property type="term" value="F:RNA-DNA hybrid ribonuclease activity"/>
    <property type="evidence" value="ECO:0007669"/>
    <property type="project" value="InterPro"/>
</dbReference>
<dbReference type="AlphaFoldDB" id="A0A225UGB7"/>
<dbReference type="PANTHER" id="PTHR46387:SF2">
    <property type="entry name" value="RIBONUCLEASE HI"/>
    <property type="match status" value="1"/>
</dbReference>
<dbReference type="GO" id="GO:0003676">
    <property type="term" value="F:nucleic acid binding"/>
    <property type="evidence" value="ECO:0007669"/>
    <property type="project" value="InterPro"/>
</dbReference>
<organism evidence="3 4">
    <name type="scientific">Phytophthora megakarya</name>
    <dbReference type="NCBI Taxonomy" id="4795"/>
    <lineage>
        <taxon>Eukaryota</taxon>
        <taxon>Sar</taxon>
        <taxon>Stramenopiles</taxon>
        <taxon>Oomycota</taxon>
        <taxon>Peronosporomycetes</taxon>
        <taxon>Peronosporales</taxon>
        <taxon>Peronosporaceae</taxon>
        <taxon>Phytophthora</taxon>
    </lineage>
</organism>